<proteinExistence type="predicted"/>
<feature type="region of interest" description="Disordered" evidence="1">
    <location>
        <begin position="290"/>
        <end position="316"/>
    </location>
</feature>
<protein>
    <recommendedName>
        <fullName evidence="4">C-type lectin domain-containing protein</fullName>
    </recommendedName>
</protein>
<keyword evidence="3" id="KW-0732">Signal</keyword>
<feature type="signal peptide" evidence="3">
    <location>
        <begin position="1"/>
        <end position="25"/>
    </location>
</feature>
<keyword evidence="2" id="KW-0812">Transmembrane</keyword>
<evidence type="ECO:0000259" key="4">
    <source>
        <dbReference type="PROSITE" id="PS50041"/>
    </source>
</evidence>
<feature type="domain" description="C-type lectin" evidence="4">
    <location>
        <begin position="42"/>
        <end position="149"/>
    </location>
</feature>
<evidence type="ECO:0000256" key="3">
    <source>
        <dbReference type="SAM" id="SignalP"/>
    </source>
</evidence>
<evidence type="ECO:0000256" key="2">
    <source>
        <dbReference type="SAM" id="Phobius"/>
    </source>
</evidence>
<feature type="chain" id="PRO_5035854073" description="C-type lectin domain-containing protein" evidence="3">
    <location>
        <begin position="26"/>
        <end position="316"/>
    </location>
</feature>
<dbReference type="InterPro" id="IPR001304">
    <property type="entry name" value="C-type_lectin-like"/>
</dbReference>
<name>A0A8S3T174_MYTED</name>
<organism evidence="5 6">
    <name type="scientific">Mytilus edulis</name>
    <name type="common">Blue mussel</name>
    <dbReference type="NCBI Taxonomy" id="6550"/>
    <lineage>
        <taxon>Eukaryota</taxon>
        <taxon>Metazoa</taxon>
        <taxon>Spiralia</taxon>
        <taxon>Lophotrochozoa</taxon>
        <taxon>Mollusca</taxon>
        <taxon>Bivalvia</taxon>
        <taxon>Autobranchia</taxon>
        <taxon>Pteriomorphia</taxon>
        <taxon>Mytilida</taxon>
        <taxon>Mytiloidea</taxon>
        <taxon>Mytilidae</taxon>
        <taxon>Mytilinae</taxon>
        <taxon>Mytilus</taxon>
    </lineage>
</organism>
<keyword evidence="6" id="KW-1185">Reference proteome</keyword>
<dbReference type="EMBL" id="CAJPWZ010001813">
    <property type="protein sequence ID" value="CAG2224682.1"/>
    <property type="molecule type" value="Genomic_DNA"/>
</dbReference>
<dbReference type="CDD" id="cd00037">
    <property type="entry name" value="CLECT"/>
    <property type="match status" value="1"/>
</dbReference>
<gene>
    <name evidence="5" type="ORF">MEDL_37848</name>
</gene>
<evidence type="ECO:0000256" key="1">
    <source>
        <dbReference type="SAM" id="MobiDB-lite"/>
    </source>
</evidence>
<accession>A0A8S3T174</accession>
<dbReference type="Gene3D" id="3.10.100.10">
    <property type="entry name" value="Mannose-Binding Protein A, subunit A"/>
    <property type="match status" value="1"/>
</dbReference>
<keyword evidence="2" id="KW-1133">Transmembrane helix</keyword>
<evidence type="ECO:0000313" key="5">
    <source>
        <dbReference type="EMBL" id="CAG2224682.1"/>
    </source>
</evidence>
<sequence length="316" mass="36058">MRNKENMFNLILFLFSGILWKIGDCVISWEVTHHKDNSNGYTWEEADTICKENGKVLAVVDSQEKWEKLKYVITGGNRYTAPADVYIGLQFTESINNFTWSNGVQASWTKWYDNEPYFTDTRHCVRLDVYTDYSFRTCDCSYKHHFACSYEVYIPDPVVQDLVTSTPAVYKSSSGINSDMIVGMSVGFGIFLGIGIIICILCRCCCNFQQEKKYAENSKSSKQIIPTRLQAQKQFEICMSQMEGVDYSRAKSSAAASVSYSRNQNHDNVFDADDHPSNVIDIAPYSDMSQYDRDDSMSLNDSSSPSNKSTDYMHFM</sequence>
<dbReference type="InterPro" id="IPR016186">
    <property type="entry name" value="C-type_lectin-like/link_sf"/>
</dbReference>
<evidence type="ECO:0000313" key="6">
    <source>
        <dbReference type="Proteomes" id="UP000683360"/>
    </source>
</evidence>
<comment type="caution">
    <text evidence="5">The sequence shown here is derived from an EMBL/GenBank/DDBJ whole genome shotgun (WGS) entry which is preliminary data.</text>
</comment>
<dbReference type="AlphaFoldDB" id="A0A8S3T174"/>
<feature type="compositionally biased region" description="Low complexity" evidence="1">
    <location>
        <begin position="297"/>
        <end position="310"/>
    </location>
</feature>
<dbReference type="OrthoDB" id="6043966at2759"/>
<dbReference type="PROSITE" id="PS50041">
    <property type="entry name" value="C_TYPE_LECTIN_2"/>
    <property type="match status" value="1"/>
</dbReference>
<reference evidence="5" key="1">
    <citation type="submission" date="2021-03" db="EMBL/GenBank/DDBJ databases">
        <authorList>
            <person name="Bekaert M."/>
        </authorList>
    </citation>
    <scope>NUCLEOTIDE SEQUENCE</scope>
</reference>
<dbReference type="SMART" id="SM00034">
    <property type="entry name" value="CLECT"/>
    <property type="match status" value="1"/>
</dbReference>
<dbReference type="Proteomes" id="UP000683360">
    <property type="component" value="Unassembled WGS sequence"/>
</dbReference>
<feature type="transmembrane region" description="Helical" evidence="2">
    <location>
        <begin position="180"/>
        <end position="202"/>
    </location>
</feature>
<dbReference type="SUPFAM" id="SSF56436">
    <property type="entry name" value="C-type lectin-like"/>
    <property type="match status" value="1"/>
</dbReference>
<dbReference type="Pfam" id="PF00059">
    <property type="entry name" value="Lectin_C"/>
    <property type="match status" value="1"/>
</dbReference>
<keyword evidence="2" id="KW-0472">Membrane</keyword>
<dbReference type="InterPro" id="IPR016187">
    <property type="entry name" value="CTDL_fold"/>
</dbReference>